<dbReference type="PANTHER" id="PTHR43409:SF7">
    <property type="entry name" value="BLL1977 PROTEIN"/>
    <property type="match status" value="1"/>
</dbReference>
<keyword evidence="6" id="KW-0408">Iron</keyword>
<feature type="domain" description="Radical SAM core" evidence="9">
    <location>
        <begin position="208"/>
        <end position="444"/>
    </location>
</feature>
<dbReference type="SFLD" id="SFLDG01082">
    <property type="entry name" value="B12-binding_domain_containing"/>
    <property type="match status" value="1"/>
</dbReference>
<evidence type="ECO:0000256" key="3">
    <source>
        <dbReference type="ARBA" id="ARBA00022679"/>
    </source>
</evidence>
<evidence type="ECO:0000256" key="5">
    <source>
        <dbReference type="ARBA" id="ARBA00022723"/>
    </source>
</evidence>
<dbReference type="InterPro" id="IPR007197">
    <property type="entry name" value="rSAM"/>
</dbReference>
<reference evidence="10 11" key="1">
    <citation type="submission" date="2021-05" db="EMBL/GenBank/DDBJ databases">
        <title>The draft genome of Geobacter luticola JCM 17780.</title>
        <authorList>
            <person name="Xu Z."/>
            <person name="Masuda Y."/>
            <person name="Itoh H."/>
            <person name="Senoo K."/>
        </authorList>
    </citation>
    <scope>NUCLEOTIDE SEQUENCE [LARGE SCALE GENOMIC DNA]</scope>
    <source>
        <strain evidence="10 11">JCM 17780</strain>
    </source>
</reference>
<dbReference type="PROSITE" id="PS51332">
    <property type="entry name" value="B12_BINDING"/>
    <property type="match status" value="1"/>
</dbReference>
<proteinExistence type="predicted"/>
<keyword evidence="5" id="KW-0479">Metal-binding</keyword>
<dbReference type="InterPro" id="IPR023404">
    <property type="entry name" value="rSAM_horseshoe"/>
</dbReference>
<dbReference type="Gene3D" id="3.80.30.20">
    <property type="entry name" value="tm_1862 like domain"/>
    <property type="match status" value="1"/>
</dbReference>
<dbReference type="RefSeq" id="WP_214173448.1">
    <property type="nucleotide sequence ID" value="NZ_JAHCVK010000001.1"/>
</dbReference>
<dbReference type="Pfam" id="PF02310">
    <property type="entry name" value="B12-binding"/>
    <property type="match status" value="1"/>
</dbReference>
<evidence type="ECO:0000313" key="11">
    <source>
        <dbReference type="Proteomes" id="UP000756860"/>
    </source>
</evidence>
<keyword evidence="4" id="KW-0949">S-adenosyl-L-methionine</keyword>
<accession>A0ABS5S7S5</accession>
<dbReference type="SUPFAM" id="SSF102114">
    <property type="entry name" value="Radical SAM enzymes"/>
    <property type="match status" value="1"/>
</dbReference>
<dbReference type="Gene3D" id="3.40.50.280">
    <property type="entry name" value="Cobalamin-binding domain"/>
    <property type="match status" value="1"/>
</dbReference>
<dbReference type="SFLD" id="SFLDG01123">
    <property type="entry name" value="methyltransferase_(Class_B)"/>
    <property type="match status" value="1"/>
</dbReference>
<comment type="cofactor">
    <cofactor evidence="1">
        <name>[4Fe-4S] cluster</name>
        <dbReference type="ChEBI" id="CHEBI:49883"/>
    </cofactor>
</comment>
<dbReference type="PROSITE" id="PS51918">
    <property type="entry name" value="RADICAL_SAM"/>
    <property type="match status" value="1"/>
</dbReference>
<evidence type="ECO:0000259" key="9">
    <source>
        <dbReference type="PROSITE" id="PS51918"/>
    </source>
</evidence>
<dbReference type="InterPro" id="IPR006638">
    <property type="entry name" value="Elp3/MiaA/NifB-like_rSAM"/>
</dbReference>
<comment type="caution">
    <text evidence="10">The sequence shown here is derived from an EMBL/GenBank/DDBJ whole genome shotgun (WGS) entry which is preliminary data.</text>
</comment>
<dbReference type="SMART" id="SM00729">
    <property type="entry name" value="Elp3"/>
    <property type="match status" value="1"/>
</dbReference>
<dbReference type="InterPro" id="IPR058240">
    <property type="entry name" value="rSAM_sf"/>
</dbReference>
<organism evidence="10 11">
    <name type="scientific">Geomobilimonas luticola</name>
    <dbReference type="NCBI Taxonomy" id="1114878"/>
    <lineage>
        <taxon>Bacteria</taxon>
        <taxon>Pseudomonadati</taxon>
        <taxon>Thermodesulfobacteriota</taxon>
        <taxon>Desulfuromonadia</taxon>
        <taxon>Geobacterales</taxon>
        <taxon>Geobacteraceae</taxon>
        <taxon>Geomobilimonas</taxon>
    </lineage>
</organism>
<dbReference type="InterPro" id="IPR051198">
    <property type="entry name" value="BchE-like"/>
</dbReference>
<protein>
    <submittedName>
        <fullName evidence="10">Radical SAM protein</fullName>
    </submittedName>
</protein>
<gene>
    <name evidence="10" type="ORF">KI810_00040</name>
</gene>
<evidence type="ECO:0000313" key="10">
    <source>
        <dbReference type="EMBL" id="MBT0651430.1"/>
    </source>
</evidence>
<dbReference type="InterPro" id="IPR006158">
    <property type="entry name" value="Cobalamin-bd"/>
</dbReference>
<dbReference type="EMBL" id="JAHCVK010000001">
    <property type="protein sequence ID" value="MBT0651430.1"/>
    <property type="molecule type" value="Genomic_DNA"/>
</dbReference>
<evidence type="ECO:0000259" key="8">
    <source>
        <dbReference type="PROSITE" id="PS51332"/>
    </source>
</evidence>
<dbReference type="InterPro" id="IPR034466">
    <property type="entry name" value="Methyltransferase_Class_B"/>
</dbReference>
<evidence type="ECO:0000256" key="4">
    <source>
        <dbReference type="ARBA" id="ARBA00022691"/>
    </source>
</evidence>
<dbReference type="SFLD" id="SFLDS00029">
    <property type="entry name" value="Radical_SAM"/>
    <property type="match status" value="1"/>
</dbReference>
<keyword evidence="7" id="KW-0411">Iron-sulfur</keyword>
<feature type="domain" description="B12-binding" evidence="8">
    <location>
        <begin position="23"/>
        <end position="162"/>
    </location>
</feature>
<dbReference type="InterPro" id="IPR036724">
    <property type="entry name" value="Cobalamin-bd_sf"/>
</dbReference>
<name>A0ABS5S7S5_9BACT</name>
<evidence type="ECO:0000256" key="7">
    <source>
        <dbReference type="ARBA" id="ARBA00023014"/>
    </source>
</evidence>
<dbReference type="Proteomes" id="UP000756860">
    <property type="component" value="Unassembled WGS sequence"/>
</dbReference>
<dbReference type="Pfam" id="PF04055">
    <property type="entry name" value="Radical_SAM"/>
    <property type="match status" value="1"/>
</dbReference>
<dbReference type="CDD" id="cd02068">
    <property type="entry name" value="radical_SAM_B12_BD"/>
    <property type="match status" value="1"/>
</dbReference>
<keyword evidence="2" id="KW-0489">Methyltransferase</keyword>
<evidence type="ECO:0000256" key="6">
    <source>
        <dbReference type="ARBA" id="ARBA00023004"/>
    </source>
</evidence>
<dbReference type="PANTHER" id="PTHR43409">
    <property type="entry name" value="ANAEROBIC MAGNESIUM-PROTOPORPHYRIN IX MONOMETHYL ESTER CYCLASE-RELATED"/>
    <property type="match status" value="1"/>
</dbReference>
<dbReference type="SUPFAM" id="SSF52242">
    <property type="entry name" value="Cobalamin (vitamin B12)-binding domain"/>
    <property type="match status" value="1"/>
</dbReference>
<keyword evidence="3" id="KW-0808">Transferase</keyword>
<evidence type="ECO:0000256" key="2">
    <source>
        <dbReference type="ARBA" id="ARBA00022603"/>
    </source>
</evidence>
<sequence length="544" mass="61219">MSSHDVIIIHPPAVFDFRKKPLFPGALGASVEQVQFNKVPIGMLSMAEYLDRHGYRAKVDNLGDRMVASPTFDAEEHLRNLSAPIIAIGLHFQQHAQGALEVARLCKKFHPGSVIVMGGLSATRFHEEIIRKYDFVDAVIRAEGEKALLQFVRAYEQHGRITDTPNLTYRTGEGEVRVTPLMPASTDLDEFEFTRFDLLDPGTSVYPPNAPPRWSLTVCRGCIYNCAICGGSAYTYKTHLGMGKPAFRSPAKIITDIKKLNDQGVHFIGLYQDPRMGGRKYWRELLSGLAKEKVEIERLSLDLLVPADEEFIREASKIGRQVVIHLCPDTGSDEVRRRLGRPYDNEELLRTVEICHKYRLPVTTFFSVGLAGETADDVKKTWEIWEKLSAIDRSSQAAGMVDVPLGGPIVGPIVLDPGSPAFDDPEKHGYKLLYKNLEEYVGGLSQPSWHQWLNYETDLLDNAALVDLILDTVRFSTDQREKSGLYDYKQALAERIRTVLDREVVAEINRIMTMGEGEEREAAVAALKLKHEHFLNRPVESFLQ</sequence>
<keyword evidence="11" id="KW-1185">Reference proteome</keyword>
<evidence type="ECO:0000256" key="1">
    <source>
        <dbReference type="ARBA" id="ARBA00001966"/>
    </source>
</evidence>